<keyword evidence="3" id="KW-1185">Reference proteome</keyword>
<evidence type="ECO:0000313" key="3">
    <source>
        <dbReference type="Proteomes" id="UP001153709"/>
    </source>
</evidence>
<evidence type="ECO:0000259" key="1">
    <source>
        <dbReference type="Pfam" id="PF08241"/>
    </source>
</evidence>
<dbReference type="EMBL" id="OU898277">
    <property type="protein sequence ID" value="CAG9828872.1"/>
    <property type="molecule type" value="Genomic_DNA"/>
</dbReference>
<dbReference type="Proteomes" id="UP001153709">
    <property type="component" value="Chromosome 2"/>
</dbReference>
<proteinExistence type="predicted"/>
<dbReference type="SUPFAM" id="SSF53335">
    <property type="entry name" value="S-adenosyl-L-methionine-dependent methyltransferases"/>
    <property type="match status" value="1"/>
</dbReference>
<dbReference type="PANTHER" id="PTHR43861">
    <property type="entry name" value="TRANS-ACONITATE 2-METHYLTRANSFERASE-RELATED"/>
    <property type="match status" value="1"/>
</dbReference>
<dbReference type="InterPro" id="IPR029063">
    <property type="entry name" value="SAM-dependent_MTases_sf"/>
</dbReference>
<reference evidence="2" key="1">
    <citation type="submission" date="2022-01" db="EMBL/GenBank/DDBJ databases">
        <authorList>
            <person name="King R."/>
        </authorList>
    </citation>
    <scope>NUCLEOTIDE SEQUENCE</scope>
</reference>
<gene>
    <name evidence="2" type="ORF">DIABBA_LOCUS2757</name>
</gene>
<dbReference type="OrthoDB" id="66144at2759"/>
<organism evidence="2 3">
    <name type="scientific">Diabrotica balteata</name>
    <name type="common">Banded cucumber beetle</name>
    <dbReference type="NCBI Taxonomy" id="107213"/>
    <lineage>
        <taxon>Eukaryota</taxon>
        <taxon>Metazoa</taxon>
        <taxon>Ecdysozoa</taxon>
        <taxon>Arthropoda</taxon>
        <taxon>Hexapoda</taxon>
        <taxon>Insecta</taxon>
        <taxon>Pterygota</taxon>
        <taxon>Neoptera</taxon>
        <taxon>Endopterygota</taxon>
        <taxon>Coleoptera</taxon>
        <taxon>Polyphaga</taxon>
        <taxon>Cucujiformia</taxon>
        <taxon>Chrysomeloidea</taxon>
        <taxon>Chrysomelidae</taxon>
        <taxon>Galerucinae</taxon>
        <taxon>Diabroticina</taxon>
        <taxon>Diabroticites</taxon>
        <taxon>Diabrotica</taxon>
    </lineage>
</organism>
<name>A0A9N9SP00_DIABA</name>
<dbReference type="Gene3D" id="3.40.50.150">
    <property type="entry name" value="Vaccinia Virus protein VP39"/>
    <property type="match status" value="1"/>
</dbReference>
<sequence>MYCLQPFLPNHYKEFVAMDISEAMLEYAKNNINLPNTRFVECDVGSKDIDDEFIEKFDHIFSFYCIHMIENISQAFKNLYNMLKPGGQMFLTVMEYSLADVAFHKLSKIPRWEKYGKQTTVSPFYYSESPKEEYIKLLQDAGFKHYVLETESIDFELGGEDVWQKLCIAINPLLPKISAEELEDYKLDYLNQLRKSRSFSFNNNNSRITTHFKMFIIVANKI</sequence>
<dbReference type="AlphaFoldDB" id="A0A9N9SP00"/>
<dbReference type="PANTHER" id="PTHR43861:SF1">
    <property type="entry name" value="TRANS-ACONITATE 2-METHYLTRANSFERASE"/>
    <property type="match status" value="1"/>
</dbReference>
<feature type="domain" description="Methyltransferase type 11" evidence="1">
    <location>
        <begin position="8"/>
        <end position="90"/>
    </location>
</feature>
<dbReference type="InterPro" id="IPR013216">
    <property type="entry name" value="Methyltransf_11"/>
</dbReference>
<evidence type="ECO:0000313" key="2">
    <source>
        <dbReference type="EMBL" id="CAG9828872.1"/>
    </source>
</evidence>
<dbReference type="CDD" id="cd02440">
    <property type="entry name" value="AdoMet_MTases"/>
    <property type="match status" value="1"/>
</dbReference>
<accession>A0A9N9SP00</accession>
<protein>
    <recommendedName>
        <fullName evidence="1">Methyltransferase type 11 domain-containing protein</fullName>
    </recommendedName>
</protein>
<dbReference type="GO" id="GO:0008757">
    <property type="term" value="F:S-adenosylmethionine-dependent methyltransferase activity"/>
    <property type="evidence" value="ECO:0007669"/>
    <property type="project" value="InterPro"/>
</dbReference>
<dbReference type="Pfam" id="PF08241">
    <property type="entry name" value="Methyltransf_11"/>
    <property type="match status" value="1"/>
</dbReference>